<dbReference type="RefSeq" id="XP_005781515.1">
    <property type="nucleotide sequence ID" value="XM_005781458.1"/>
</dbReference>
<dbReference type="GeneID" id="17274631"/>
<keyword evidence="3" id="KW-1185">Reference proteome</keyword>
<reference evidence="2" key="2">
    <citation type="submission" date="2024-10" db="UniProtKB">
        <authorList>
            <consortium name="EnsemblProtists"/>
        </authorList>
    </citation>
    <scope>IDENTIFICATION</scope>
</reference>
<dbReference type="Proteomes" id="UP000013827">
    <property type="component" value="Unassembled WGS sequence"/>
</dbReference>
<organism evidence="2 3">
    <name type="scientific">Emiliania huxleyi (strain CCMP1516)</name>
    <dbReference type="NCBI Taxonomy" id="280463"/>
    <lineage>
        <taxon>Eukaryota</taxon>
        <taxon>Haptista</taxon>
        <taxon>Haptophyta</taxon>
        <taxon>Prymnesiophyceae</taxon>
        <taxon>Isochrysidales</taxon>
        <taxon>Noelaerhabdaceae</taxon>
        <taxon>Emiliania</taxon>
    </lineage>
</organism>
<evidence type="ECO:0000313" key="2">
    <source>
        <dbReference type="EnsemblProtists" id="EOD29086"/>
    </source>
</evidence>
<dbReference type="PaxDb" id="2903-EOD29086"/>
<dbReference type="HOGENOM" id="CLU_533676_0_0_1"/>
<accession>A0A0D3K001</accession>
<evidence type="ECO:0000256" key="1">
    <source>
        <dbReference type="SAM" id="MobiDB-lite"/>
    </source>
</evidence>
<sequence>MGGEELPPFKAAHKGQSLLRCLGGRRSIPRFAANVAAICCLIVIVGEPHPLSLSPTTARAPGKNYFFWQEPDVLYPPPPQPVALSPPPPTREAVARALGEQRRVCAARGGARQHRHAAEHGCTGNLYRSEKDFLVQGRIDCGGGTPGKPPAPKVEKGGCPDGVPPPTDRKRCPSHDPKCGCHGPLMGKGMVGWAGGSAGPDFFVYSAHMDPARCAVGGCVATHWSHDHTVWAEVADDETWAAIGKLYALPVRKGGMTFFAKEVPISVGRTQRLRGATNHTRESIRIGVHKDLISLDVVGRCSWVLGLGNGRLLRYCRDANGAVVLPNPSLPPGFPDGQLTQVMKDEAGQPTDLRDRATGAVIEVLVDHDAGGRSTAAAISRRYIPMLTLVLIITSALSYTTAAAAPKRELDFAQMEKSDTFSVKLDTSYTYMPPPVREYDNGGFDGNGKGEFCASTWPRSDVFNCRCLCIVGKDLAPPASRDNYCYSSEEMCKSKEQNEDFHYCDPDRQSP</sequence>
<name>A0A0D3K001_EMIH1</name>
<dbReference type="KEGG" id="ehx:EMIHUDRAFT_113875"/>
<feature type="region of interest" description="Disordered" evidence="1">
    <location>
        <begin position="142"/>
        <end position="172"/>
    </location>
</feature>
<reference evidence="3" key="1">
    <citation type="journal article" date="2013" name="Nature">
        <title>Pan genome of the phytoplankton Emiliania underpins its global distribution.</title>
        <authorList>
            <person name="Read B.A."/>
            <person name="Kegel J."/>
            <person name="Klute M.J."/>
            <person name="Kuo A."/>
            <person name="Lefebvre S.C."/>
            <person name="Maumus F."/>
            <person name="Mayer C."/>
            <person name="Miller J."/>
            <person name="Monier A."/>
            <person name="Salamov A."/>
            <person name="Young J."/>
            <person name="Aguilar M."/>
            <person name="Claverie J.M."/>
            <person name="Frickenhaus S."/>
            <person name="Gonzalez K."/>
            <person name="Herman E.K."/>
            <person name="Lin Y.C."/>
            <person name="Napier J."/>
            <person name="Ogata H."/>
            <person name="Sarno A.F."/>
            <person name="Shmutz J."/>
            <person name="Schroeder D."/>
            <person name="de Vargas C."/>
            <person name="Verret F."/>
            <person name="von Dassow P."/>
            <person name="Valentin K."/>
            <person name="Van de Peer Y."/>
            <person name="Wheeler G."/>
            <person name="Dacks J.B."/>
            <person name="Delwiche C.F."/>
            <person name="Dyhrman S.T."/>
            <person name="Glockner G."/>
            <person name="John U."/>
            <person name="Richards T."/>
            <person name="Worden A.Z."/>
            <person name="Zhang X."/>
            <person name="Grigoriev I.V."/>
            <person name="Allen A.E."/>
            <person name="Bidle K."/>
            <person name="Borodovsky M."/>
            <person name="Bowler C."/>
            <person name="Brownlee C."/>
            <person name="Cock J.M."/>
            <person name="Elias M."/>
            <person name="Gladyshev V.N."/>
            <person name="Groth M."/>
            <person name="Guda C."/>
            <person name="Hadaegh A."/>
            <person name="Iglesias-Rodriguez M.D."/>
            <person name="Jenkins J."/>
            <person name="Jones B.M."/>
            <person name="Lawson T."/>
            <person name="Leese F."/>
            <person name="Lindquist E."/>
            <person name="Lobanov A."/>
            <person name="Lomsadze A."/>
            <person name="Malik S.B."/>
            <person name="Marsh M.E."/>
            <person name="Mackinder L."/>
            <person name="Mock T."/>
            <person name="Mueller-Roeber B."/>
            <person name="Pagarete A."/>
            <person name="Parker M."/>
            <person name="Probert I."/>
            <person name="Quesneville H."/>
            <person name="Raines C."/>
            <person name="Rensing S.A."/>
            <person name="Riano-Pachon D.M."/>
            <person name="Richier S."/>
            <person name="Rokitta S."/>
            <person name="Shiraiwa Y."/>
            <person name="Soanes D.M."/>
            <person name="van der Giezen M."/>
            <person name="Wahlund T.M."/>
            <person name="Williams B."/>
            <person name="Wilson W."/>
            <person name="Wolfe G."/>
            <person name="Wurch L.L."/>
        </authorList>
    </citation>
    <scope>NUCLEOTIDE SEQUENCE</scope>
</reference>
<protein>
    <submittedName>
        <fullName evidence="2">Uncharacterized protein</fullName>
    </submittedName>
</protein>
<dbReference type="EnsemblProtists" id="EOD29086">
    <property type="protein sequence ID" value="EOD29086"/>
    <property type="gene ID" value="EMIHUDRAFT_113875"/>
</dbReference>
<dbReference type="AlphaFoldDB" id="A0A0D3K001"/>
<proteinExistence type="predicted"/>
<evidence type="ECO:0000313" key="3">
    <source>
        <dbReference type="Proteomes" id="UP000013827"/>
    </source>
</evidence>